<dbReference type="AlphaFoldDB" id="A0A814L926"/>
<name>A0A814L926_ADIRI</name>
<evidence type="ECO:0000313" key="1">
    <source>
        <dbReference type="EMBL" id="CAF1062864.1"/>
    </source>
</evidence>
<organism evidence="1 2">
    <name type="scientific">Adineta ricciae</name>
    <name type="common">Rotifer</name>
    <dbReference type="NCBI Taxonomy" id="249248"/>
    <lineage>
        <taxon>Eukaryota</taxon>
        <taxon>Metazoa</taxon>
        <taxon>Spiralia</taxon>
        <taxon>Gnathifera</taxon>
        <taxon>Rotifera</taxon>
        <taxon>Eurotatoria</taxon>
        <taxon>Bdelloidea</taxon>
        <taxon>Adinetida</taxon>
        <taxon>Adinetidae</taxon>
        <taxon>Adineta</taxon>
    </lineage>
</organism>
<evidence type="ECO:0000313" key="2">
    <source>
        <dbReference type="Proteomes" id="UP000663852"/>
    </source>
</evidence>
<dbReference type="EMBL" id="CAJNOJ010000082">
    <property type="protein sequence ID" value="CAF1062864.1"/>
    <property type="molecule type" value="Genomic_DNA"/>
</dbReference>
<reference evidence="1" key="1">
    <citation type="submission" date="2021-02" db="EMBL/GenBank/DDBJ databases">
        <authorList>
            <person name="Nowell W R."/>
        </authorList>
    </citation>
    <scope>NUCLEOTIDE SEQUENCE</scope>
</reference>
<dbReference type="Proteomes" id="UP000663852">
    <property type="component" value="Unassembled WGS sequence"/>
</dbReference>
<sequence>MDLYRYLELDWSSSGHLHKNHYIFDMPCFRRKSSKKLAPRDRRCKQSIGKVPNKLENGNSSGNGKCTSSALTKIIMRV</sequence>
<comment type="caution">
    <text evidence="1">The sequence shown here is derived from an EMBL/GenBank/DDBJ whole genome shotgun (WGS) entry which is preliminary data.</text>
</comment>
<gene>
    <name evidence="1" type="ORF">EDS130_LOCUS18012</name>
</gene>
<protein>
    <submittedName>
        <fullName evidence="1">Uncharacterized protein</fullName>
    </submittedName>
</protein>
<accession>A0A814L926</accession>
<proteinExistence type="predicted"/>